<sequence>MPTALATLSPIPSREFWFREGDVVLSCPGPNGQPFLYRIHKFMLARHSPHFADMFKAEGPFEQPLETYEGLPVVPLAEPAVEVFKLLCCLYNAMNGAAFKDDQRPIARYDWLLRMCDKYKIAPLREVIFAQLKIEWPDTLSGWDAREAQIAVLGKQHLAARPSGRVHNMYLDDRLPEPVATIGIARANGLLQLLPAAFYDLARRDPRADWDAFHGITTRNLPANQRMLAEGMRSARWNTLGAQDLLALAAAKERQLQCLRELLGRISNTPLLHPPCTAAQDKLVDSIQETAILTRDPLFALQRARKHLDAAGICHSCMARTIYALTALRMCYWRAIPKIYLLERS</sequence>
<gene>
    <name evidence="1" type="ORF">B0H15DRAFT_898482</name>
</gene>
<evidence type="ECO:0008006" key="3">
    <source>
        <dbReference type="Google" id="ProtNLM"/>
    </source>
</evidence>
<accession>A0AAD6UG19</accession>
<dbReference type="Proteomes" id="UP001222325">
    <property type="component" value="Unassembled WGS sequence"/>
</dbReference>
<dbReference type="AlphaFoldDB" id="A0AAD6UG19"/>
<dbReference type="Gene3D" id="3.30.710.10">
    <property type="entry name" value="Potassium Channel Kv1.1, Chain A"/>
    <property type="match status" value="1"/>
</dbReference>
<reference evidence="1" key="1">
    <citation type="submission" date="2023-03" db="EMBL/GenBank/DDBJ databases">
        <title>Massive genome expansion in bonnet fungi (Mycena s.s.) driven by repeated elements and novel gene families across ecological guilds.</title>
        <authorList>
            <consortium name="Lawrence Berkeley National Laboratory"/>
            <person name="Harder C.B."/>
            <person name="Miyauchi S."/>
            <person name="Viragh M."/>
            <person name="Kuo A."/>
            <person name="Thoen E."/>
            <person name="Andreopoulos B."/>
            <person name="Lu D."/>
            <person name="Skrede I."/>
            <person name="Drula E."/>
            <person name="Henrissat B."/>
            <person name="Morin E."/>
            <person name="Kohler A."/>
            <person name="Barry K."/>
            <person name="LaButti K."/>
            <person name="Morin E."/>
            <person name="Salamov A."/>
            <person name="Lipzen A."/>
            <person name="Mereny Z."/>
            <person name="Hegedus B."/>
            <person name="Baldrian P."/>
            <person name="Stursova M."/>
            <person name="Weitz H."/>
            <person name="Taylor A."/>
            <person name="Grigoriev I.V."/>
            <person name="Nagy L.G."/>
            <person name="Martin F."/>
            <person name="Kauserud H."/>
        </authorList>
    </citation>
    <scope>NUCLEOTIDE SEQUENCE</scope>
    <source>
        <strain evidence="1">CBHHK173m</strain>
    </source>
</reference>
<comment type="caution">
    <text evidence="1">The sequence shown here is derived from an EMBL/GenBank/DDBJ whole genome shotgun (WGS) entry which is preliminary data.</text>
</comment>
<proteinExistence type="predicted"/>
<dbReference type="InterPro" id="IPR011333">
    <property type="entry name" value="SKP1/BTB/POZ_sf"/>
</dbReference>
<organism evidence="1 2">
    <name type="scientific">Mycena belliarum</name>
    <dbReference type="NCBI Taxonomy" id="1033014"/>
    <lineage>
        <taxon>Eukaryota</taxon>
        <taxon>Fungi</taxon>
        <taxon>Dikarya</taxon>
        <taxon>Basidiomycota</taxon>
        <taxon>Agaricomycotina</taxon>
        <taxon>Agaricomycetes</taxon>
        <taxon>Agaricomycetidae</taxon>
        <taxon>Agaricales</taxon>
        <taxon>Marasmiineae</taxon>
        <taxon>Mycenaceae</taxon>
        <taxon>Mycena</taxon>
    </lineage>
</organism>
<evidence type="ECO:0000313" key="1">
    <source>
        <dbReference type="EMBL" id="KAJ7102328.1"/>
    </source>
</evidence>
<protein>
    <recommendedName>
        <fullName evidence="3">BTB domain-containing protein</fullName>
    </recommendedName>
</protein>
<name>A0AAD6UG19_9AGAR</name>
<keyword evidence="2" id="KW-1185">Reference proteome</keyword>
<evidence type="ECO:0000313" key="2">
    <source>
        <dbReference type="Proteomes" id="UP001222325"/>
    </source>
</evidence>
<dbReference type="EMBL" id="JARJCN010000003">
    <property type="protein sequence ID" value="KAJ7102328.1"/>
    <property type="molecule type" value="Genomic_DNA"/>
</dbReference>